<proteinExistence type="predicted"/>
<dbReference type="AlphaFoldDB" id="A0A2P2Q7N5"/>
<accession>A0A2P2Q7N5</accession>
<dbReference type="EMBL" id="GGEC01082509">
    <property type="protein sequence ID" value="MBX62993.1"/>
    <property type="molecule type" value="Transcribed_RNA"/>
</dbReference>
<reference evidence="1" key="1">
    <citation type="submission" date="2018-02" db="EMBL/GenBank/DDBJ databases">
        <title>Rhizophora mucronata_Transcriptome.</title>
        <authorList>
            <person name="Meera S.P."/>
            <person name="Sreeshan A."/>
            <person name="Augustine A."/>
        </authorList>
    </citation>
    <scope>NUCLEOTIDE SEQUENCE</scope>
    <source>
        <tissue evidence="1">Leaf</tissue>
    </source>
</reference>
<name>A0A2P2Q7N5_RHIMU</name>
<sequence length="83" mass="9440">MMIELSFETAEAIQFFSSHFLARELQARTAKGFPKAGTWDTVKLLFALNYRNFSASTASLQHLIFCLNIMTFPGRRNFGQKAC</sequence>
<protein>
    <submittedName>
        <fullName evidence="1">Uncharacterized protein</fullName>
    </submittedName>
</protein>
<evidence type="ECO:0000313" key="1">
    <source>
        <dbReference type="EMBL" id="MBX62993.1"/>
    </source>
</evidence>
<organism evidence="1">
    <name type="scientific">Rhizophora mucronata</name>
    <name type="common">Asiatic mangrove</name>
    <dbReference type="NCBI Taxonomy" id="61149"/>
    <lineage>
        <taxon>Eukaryota</taxon>
        <taxon>Viridiplantae</taxon>
        <taxon>Streptophyta</taxon>
        <taxon>Embryophyta</taxon>
        <taxon>Tracheophyta</taxon>
        <taxon>Spermatophyta</taxon>
        <taxon>Magnoliopsida</taxon>
        <taxon>eudicotyledons</taxon>
        <taxon>Gunneridae</taxon>
        <taxon>Pentapetalae</taxon>
        <taxon>rosids</taxon>
        <taxon>fabids</taxon>
        <taxon>Malpighiales</taxon>
        <taxon>Rhizophoraceae</taxon>
        <taxon>Rhizophora</taxon>
    </lineage>
</organism>